<dbReference type="InterPro" id="IPR014472">
    <property type="entry name" value="CHOPT"/>
</dbReference>
<dbReference type="Pfam" id="PF01250">
    <property type="entry name" value="Ribosomal_S6"/>
    <property type="match status" value="1"/>
</dbReference>
<dbReference type="PROSITE" id="PS00379">
    <property type="entry name" value="CDP_ALCOHOL_P_TRANSF"/>
    <property type="match status" value="1"/>
</dbReference>
<dbReference type="InterPro" id="IPR000529">
    <property type="entry name" value="Ribosomal_bS6"/>
</dbReference>
<dbReference type="GO" id="GO:0019843">
    <property type="term" value="F:rRNA binding"/>
    <property type="evidence" value="ECO:0007669"/>
    <property type="project" value="InterPro"/>
</dbReference>
<dbReference type="GO" id="GO:0006646">
    <property type="term" value="P:phosphatidylethanolamine biosynthetic process"/>
    <property type="evidence" value="ECO:0000318"/>
    <property type="project" value="GO_Central"/>
</dbReference>
<evidence type="ECO:0000313" key="10">
    <source>
        <dbReference type="Proteomes" id="UP000005239"/>
    </source>
</evidence>
<name>A0A2A6CC57_PRIPA</name>
<evidence type="ECO:0000256" key="6">
    <source>
        <dbReference type="ARBA" id="ARBA00035170"/>
    </source>
</evidence>
<reference evidence="9" key="2">
    <citation type="submission" date="2022-06" db="UniProtKB">
        <authorList>
            <consortium name="EnsemblMetazoa"/>
        </authorList>
    </citation>
    <scope>IDENTIFICATION</scope>
    <source>
        <strain evidence="9">PS312</strain>
    </source>
</reference>
<sequence length="542" mass="62204">MPLFEITVITRSLSKADLLKVLTRAGSTLLDNGAIIEKVESLGHRDLPFKRIAKQTNESVYTSNYFLFHSHLSSEAKKHVLSTLRHDLDTVHVDAIDVTKAKSEMKECNLEEILKPPAERESVKNLRDNQKMGHFTRQMIYKRTEKEWKSIAKKMKKYEYLDKEKLKGFDNYKYNSVDTSPISVYISHPFWNWLVQFYPRWLAPNVLTFGGWALVMGCFLLQSLIDYNIDSNSVDSKSAPIPSWFWLLASICTFAAHTMDGTDGKQARRIGASGPTGELFDHGLDSWSTVPFTITIFSVFGQGVFSVSPVRLLMILQSVQTVFIVTHWEKYNTGVLFLSWGYDASQYGLAIVYAFTFVVGFEWYKFYVFGGFTFADCFEIGFYLCCIGSLIMSFWNMWDAHKAGTLQQHSVIEIVRPIISTIFLYVISLIWAEYSPNDVISRDPRMFFFTMGTVFSNIASRLIISQMSSTRAELWNHLVALYSLSAFLSIYVIPSYEMFILYSMSLIVLLAHVHYGVCVVAQMCDHFKIDAFDVKYLNKRNK</sequence>
<evidence type="ECO:0000256" key="7">
    <source>
        <dbReference type="ARBA" id="ARBA00035365"/>
    </source>
</evidence>
<comment type="similarity">
    <text evidence="3 8">Belongs to the CDP-alcohol phosphatidyltransferase class-I family.</text>
</comment>
<dbReference type="Gene3D" id="1.20.120.1760">
    <property type="match status" value="1"/>
</dbReference>
<dbReference type="CDD" id="cd15465">
    <property type="entry name" value="bS6_mito"/>
    <property type="match status" value="1"/>
</dbReference>
<dbReference type="GO" id="GO:0005794">
    <property type="term" value="C:Golgi apparatus"/>
    <property type="evidence" value="ECO:0000318"/>
    <property type="project" value="GO_Central"/>
</dbReference>
<evidence type="ECO:0000256" key="8">
    <source>
        <dbReference type="RuleBase" id="RU003750"/>
    </source>
</evidence>
<keyword evidence="4 8" id="KW-0808">Transferase</keyword>
<dbReference type="InterPro" id="IPR048254">
    <property type="entry name" value="CDP_ALCOHOL_P_TRANSF_CS"/>
</dbReference>
<dbReference type="GO" id="GO:0006412">
    <property type="term" value="P:translation"/>
    <property type="evidence" value="ECO:0007669"/>
    <property type="project" value="InterPro"/>
</dbReference>
<comment type="similarity">
    <text evidence="2">Belongs to the bacterial ribosomal protein bS6 family.</text>
</comment>
<accession>A0A8R1YCY6</accession>
<dbReference type="FunFam" id="1.20.120.1760:FF:000016">
    <property type="entry name" value="ethanolaminephosphotransferase 1"/>
    <property type="match status" value="1"/>
</dbReference>
<dbReference type="SUPFAM" id="SSF54995">
    <property type="entry name" value="Ribosomal protein S6"/>
    <property type="match status" value="1"/>
</dbReference>
<evidence type="ECO:0000313" key="9">
    <source>
        <dbReference type="EnsemblMetazoa" id="PPA11957.1"/>
    </source>
</evidence>
<dbReference type="PANTHER" id="PTHR10414">
    <property type="entry name" value="ETHANOLAMINEPHOSPHOTRANSFERASE"/>
    <property type="match status" value="1"/>
</dbReference>
<reference evidence="10" key="1">
    <citation type="journal article" date="2008" name="Nat. Genet.">
        <title>The Pristionchus pacificus genome provides a unique perspective on nematode lifestyle and parasitism.</title>
        <authorList>
            <person name="Dieterich C."/>
            <person name="Clifton S.W."/>
            <person name="Schuster L.N."/>
            <person name="Chinwalla A."/>
            <person name="Delehaunty K."/>
            <person name="Dinkelacker I."/>
            <person name="Fulton L."/>
            <person name="Fulton R."/>
            <person name="Godfrey J."/>
            <person name="Minx P."/>
            <person name="Mitreva M."/>
            <person name="Roeseler W."/>
            <person name="Tian H."/>
            <person name="Witte H."/>
            <person name="Yang S.P."/>
            <person name="Wilson R.K."/>
            <person name="Sommer R.J."/>
        </authorList>
    </citation>
    <scope>NUCLEOTIDE SEQUENCE [LARGE SCALE GENOMIC DNA]</scope>
    <source>
        <strain evidence="10">PS312</strain>
    </source>
</reference>
<evidence type="ECO:0000256" key="3">
    <source>
        <dbReference type="ARBA" id="ARBA00010441"/>
    </source>
</evidence>
<dbReference type="GO" id="GO:0005789">
    <property type="term" value="C:endoplasmic reticulum membrane"/>
    <property type="evidence" value="ECO:0000318"/>
    <property type="project" value="GO_Central"/>
</dbReference>
<dbReference type="InterPro" id="IPR035980">
    <property type="entry name" value="Ribosomal_bS6_sf"/>
</dbReference>
<keyword evidence="5" id="KW-0472">Membrane</keyword>
<evidence type="ECO:0000256" key="4">
    <source>
        <dbReference type="ARBA" id="ARBA00022679"/>
    </source>
</evidence>
<dbReference type="PANTHER" id="PTHR10414:SF71">
    <property type="entry name" value="FI05338P"/>
    <property type="match status" value="1"/>
</dbReference>
<dbReference type="Gene3D" id="3.30.70.60">
    <property type="match status" value="1"/>
</dbReference>
<dbReference type="InterPro" id="IPR043130">
    <property type="entry name" value="CDP-OH_PTrfase_TM_dom"/>
</dbReference>
<evidence type="ECO:0000256" key="2">
    <source>
        <dbReference type="ARBA" id="ARBA00009512"/>
    </source>
</evidence>
<dbReference type="GO" id="GO:0003735">
    <property type="term" value="F:structural constituent of ribosome"/>
    <property type="evidence" value="ECO:0007669"/>
    <property type="project" value="InterPro"/>
</dbReference>
<comment type="subcellular location">
    <subcellularLocation>
        <location evidence="1">Membrane</location>
    </subcellularLocation>
</comment>
<accession>A0A2A6CC57</accession>
<dbReference type="Proteomes" id="UP000005239">
    <property type="component" value="Unassembled WGS sequence"/>
</dbReference>
<dbReference type="Pfam" id="PF01066">
    <property type="entry name" value="CDP-OH_P_transf"/>
    <property type="match status" value="1"/>
</dbReference>
<evidence type="ECO:0000256" key="5">
    <source>
        <dbReference type="ARBA" id="ARBA00023136"/>
    </source>
</evidence>
<organism evidence="9 10">
    <name type="scientific">Pristionchus pacificus</name>
    <name type="common">Parasitic nematode worm</name>
    <dbReference type="NCBI Taxonomy" id="54126"/>
    <lineage>
        <taxon>Eukaryota</taxon>
        <taxon>Metazoa</taxon>
        <taxon>Ecdysozoa</taxon>
        <taxon>Nematoda</taxon>
        <taxon>Chromadorea</taxon>
        <taxon>Rhabditida</taxon>
        <taxon>Rhabditina</taxon>
        <taxon>Diplogasteromorpha</taxon>
        <taxon>Diplogasteroidea</taxon>
        <taxon>Neodiplogasteridae</taxon>
        <taxon>Pristionchus</taxon>
    </lineage>
</organism>
<dbReference type="EnsemblMetazoa" id="PPA11957.1">
    <property type="protein sequence ID" value="PPA11957.1"/>
    <property type="gene ID" value="WBGene00101511"/>
</dbReference>
<dbReference type="InterPro" id="IPR014717">
    <property type="entry name" value="Transl_elong_EF1B/ribsomal_bS6"/>
</dbReference>
<protein>
    <recommendedName>
        <fullName evidence="6">Small ribosomal subunit protein bS6m</fullName>
    </recommendedName>
    <alternativeName>
        <fullName evidence="7">28S ribosomal protein S6, mitochondrial</fullName>
    </alternativeName>
</protein>
<dbReference type="GO" id="GO:0004307">
    <property type="term" value="F:ethanolaminephosphotransferase activity"/>
    <property type="evidence" value="ECO:0000318"/>
    <property type="project" value="GO_Central"/>
</dbReference>
<dbReference type="InterPro" id="IPR000462">
    <property type="entry name" value="CDP-OH_P_trans"/>
</dbReference>
<evidence type="ECO:0000256" key="1">
    <source>
        <dbReference type="ARBA" id="ARBA00004370"/>
    </source>
</evidence>
<keyword evidence="10" id="KW-1185">Reference proteome</keyword>
<proteinExistence type="inferred from homology"/>
<gene>
    <name evidence="9" type="primary">WBGene00101511</name>
</gene>
<dbReference type="AlphaFoldDB" id="A0A2A6CC57"/>
<dbReference type="GO" id="GO:0005840">
    <property type="term" value="C:ribosome"/>
    <property type="evidence" value="ECO:0007669"/>
    <property type="project" value="InterPro"/>
</dbReference>